<accession>A0A9X1XG29</accession>
<protein>
    <submittedName>
        <fullName evidence="2">Transcriptional regulator</fullName>
    </submittedName>
</protein>
<gene>
    <name evidence="2" type="ORF">LCY76_23295</name>
</gene>
<dbReference type="GO" id="GO:0006508">
    <property type="term" value="P:proteolysis"/>
    <property type="evidence" value="ECO:0007669"/>
    <property type="project" value="InterPro"/>
</dbReference>
<dbReference type="RefSeq" id="WP_248254869.1">
    <property type="nucleotide sequence ID" value="NZ_JAIWJX010000004.1"/>
</dbReference>
<organism evidence="2 3">
    <name type="scientific">Fictibacillus marinisediminis</name>
    <dbReference type="NCBI Taxonomy" id="2878389"/>
    <lineage>
        <taxon>Bacteria</taxon>
        <taxon>Bacillati</taxon>
        <taxon>Bacillota</taxon>
        <taxon>Bacilli</taxon>
        <taxon>Bacillales</taxon>
        <taxon>Fictibacillaceae</taxon>
        <taxon>Fictibacillus</taxon>
    </lineage>
</organism>
<feature type="domain" description="LexA repressor DNA-binding" evidence="1">
    <location>
        <begin position="1"/>
        <end position="64"/>
    </location>
</feature>
<dbReference type="InterPro" id="IPR036388">
    <property type="entry name" value="WH-like_DNA-bd_sf"/>
</dbReference>
<comment type="caution">
    <text evidence="2">The sequence shown here is derived from an EMBL/GenBank/DDBJ whole genome shotgun (WGS) entry which is preliminary data.</text>
</comment>
<dbReference type="AlphaFoldDB" id="A0A9X1XG29"/>
<name>A0A9X1XG29_9BACL</name>
<keyword evidence="3" id="KW-1185">Reference proteome</keyword>
<evidence type="ECO:0000313" key="3">
    <source>
        <dbReference type="Proteomes" id="UP001139011"/>
    </source>
</evidence>
<dbReference type="InterPro" id="IPR036390">
    <property type="entry name" value="WH_DNA-bd_sf"/>
</dbReference>
<dbReference type="SUPFAM" id="SSF46785">
    <property type="entry name" value="Winged helix' DNA-binding domain"/>
    <property type="match status" value="1"/>
</dbReference>
<evidence type="ECO:0000313" key="2">
    <source>
        <dbReference type="EMBL" id="MCK6259501.1"/>
    </source>
</evidence>
<dbReference type="GO" id="GO:0004252">
    <property type="term" value="F:serine-type endopeptidase activity"/>
    <property type="evidence" value="ECO:0007669"/>
    <property type="project" value="InterPro"/>
</dbReference>
<evidence type="ECO:0000259" key="1">
    <source>
        <dbReference type="Pfam" id="PF01726"/>
    </source>
</evidence>
<dbReference type="Proteomes" id="UP001139011">
    <property type="component" value="Unassembled WGS sequence"/>
</dbReference>
<dbReference type="InterPro" id="IPR006199">
    <property type="entry name" value="LexA_DNA-bd_dom"/>
</dbReference>
<dbReference type="Gene3D" id="1.10.10.10">
    <property type="entry name" value="Winged helix-like DNA-binding domain superfamily/Winged helix DNA-binding domain"/>
    <property type="match status" value="1"/>
</dbReference>
<proteinExistence type="predicted"/>
<dbReference type="Pfam" id="PF01726">
    <property type="entry name" value="LexA_DNA_bind"/>
    <property type="match status" value="1"/>
</dbReference>
<reference evidence="2" key="1">
    <citation type="submission" date="2021-09" db="EMBL/GenBank/DDBJ databases">
        <title>Genome analysis of Fictibacillus sp. KIGAM418 isolated from marine sediment.</title>
        <authorList>
            <person name="Seo M.-J."/>
            <person name="Cho E.-S."/>
            <person name="Hwang C.Y."/>
        </authorList>
    </citation>
    <scope>NUCLEOTIDE SEQUENCE</scope>
    <source>
        <strain evidence="2">KIGAM418</strain>
    </source>
</reference>
<dbReference type="EMBL" id="JAIWJX010000004">
    <property type="protein sequence ID" value="MCK6259501.1"/>
    <property type="molecule type" value="Genomic_DNA"/>
</dbReference>
<sequence>MHKLTPRQQIILEAIKLFVAKHHYSPTVREIGDIVGSTSSITVAGYLERLKKKGLVTWEEGRPRSLKIIVKEPA</sequence>